<proteinExistence type="predicted"/>
<reference evidence="3" key="1">
    <citation type="submission" date="2020-05" db="EMBL/GenBank/DDBJ databases">
        <authorList>
            <person name="Chiriac C."/>
            <person name="Salcher M."/>
            <person name="Ghai R."/>
            <person name="Kavagutti S V."/>
        </authorList>
    </citation>
    <scope>NUCLEOTIDE SEQUENCE</scope>
</reference>
<dbReference type="InterPro" id="IPR036116">
    <property type="entry name" value="FN3_sf"/>
</dbReference>
<feature type="region of interest" description="Disordered" evidence="1">
    <location>
        <begin position="42"/>
        <end position="79"/>
    </location>
</feature>
<dbReference type="EMBL" id="CAFBOX010000015">
    <property type="protein sequence ID" value="CAB4990882.1"/>
    <property type="molecule type" value="Genomic_DNA"/>
</dbReference>
<feature type="compositionally biased region" description="Low complexity" evidence="1">
    <location>
        <begin position="54"/>
        <end position="79"/>
    </location>
</feature>
<evidence type="ECO:0000313" key="3">
    <source>
        <dbReference type="EMBL" id="CAB4990882.1"/>
    </source>
</evidence>
<dbReference type="Gene3D" id="2.60.40.10">
    <property type="entry name" value="Immunoglobulins"/>
    <property type="match status" value="1"/>
</dbReference>
<keyword evidence="2" id="KW-0812">Transmembrane</keyword>
<dbReference type="SUPFAM" id="SSF49265">
    <property type="entry name" value="Fibronectin type III"/>
    <property type="match status" value="1"/>
</dbReference>
<keyword evidence="2" id="KW-0472">Membrane</keyword>
<accession>A0A6J7NJF6</accession>
<evidence type="ECO:0000256" key="1">
    <source>
        <dbReference type="SAM" id="MobiDB-lite"/>
    </source>
</evidence>
<keyword evidence="2" id="KW-1133">Transmembrane helix</keyword>
<gene>
    <name evidence="3" type="ORF">UFOPK4035_00183</name>
</gene>
<sequence>MKPAPSAKPSVAPKQGTSKTVLGAVIVGVILLAIIVWSQSGSDNDDSAMPTPPASAEASAEATVEPTAEATPTEEAAPVAAVEAPSKFVALKSAEGLTLRWIAPTAMDGLTGYNVEIRANGKGDWNVIATVPADQLTQSVTKSDASGWTQFRVTSVYADGQTASAAVFGIPGVFA</sequence>
<feature type="transmembrane region" description="Helical" evidence="2">
    <location>
        <begin position="21"/>
        <end position="38"/>
    </location>
</feature>
<dbReference type="AlphaFoldDB" id="A0A6J7NJF6"/>
<name>A0A6J7NJF6_9ZZZZ</name>
<dbReference type="InterPro" id="IPR003961">
    <property type="entry name" value="FN3_dom"/>
</dbReference>
<organism evidence="3">
    <name type="scientific">freshwater metagenome</name>
    <dbReference type="NCBI Taxonomy" id="449393"/>
    <lineage>
        <taxon>unclassified sequences</taxon>
        <taxon>metagenomes</taxon>
        <taxon>ecological metagenomes</taxon>
    </lineage>
</organism>
<evidence type="ECO:0000256" key="2">
    <source>
        <dbReference type="SAM" id="Phobius"/>
    </source>
</evidence>
<dbReference type="CDD" id="cd00063">
    <property type="entry name" value="FN3"/>
    <property type="match status" value="1"/>
</dbReference>
<protein>
    <submittedName>
        <fullName evidence="3">Unannotated protein</fullName>
    </submittedName>
</protein>
<dbReference type="InterPro" id="IPR013783">
    <property type="entry name" value="Ig-like_fold"/>
</dbReference>